<feature type="domain" description="Radical SAM core" evidence="1">
    <location>
        <begin position="260"/>
        <end position="502"/>
    </location>
</feature>
<dbReference type="Proteomes" id="UP000294508">
    <property type="component" value="Unassembled WGS sequence"/>
</dbReference>
<dbReference type="PANTHER" id="PTHR42731">
    <property type="entry name" value="SLL1084 PROTEIN"/>
    <property type="match status" value="1"/>
</dbReference>
<dbReference type="NCBIfam" id="TIGR03960">
    <property type="entry name" value="rSAM_fuse_unch"/>
    <property type="match status" value="1"/>
</dbReference>
<dbReference type="AlphaFoldDB" id="A0A4R2I0I7"/>
<dbReference type="PANTHER" id="PTHR42731:SF1">
    <property type="entry name" value="RADICAL SAM DOMAIN PROTEIN"/>
    <property type="match status" value="1"/>
</dbReference>
<dbReference type="InterPro" id="IPR045784">
    <property type="entry name" value="Radical_SAM_N2"/>
</dbReference>
<dbReference type="PROSITE" id="PS51918">
    <property type="entry name" value="RADICAL_SAM"/>
    <property type="match status" value="1"/>
</dbReference>
<dbReference type="SFLD" id="SFLDS00029">
    <property type="entry name" value="Radical_SAM"/>
    <property type="match status" value="1"/>
</dbReference>
<gene>
    <name evidence="2" type="ORF">EV652_101761</name>
</gene>
<dbReference type="Pfam" id="PF04055">
    <property type="entry name" value="Radical_SAM"/>
    <property type="match status" value="1"/>
</dbReference>
<dbReference type="SMART" id="SM00729">
    <property type="entry name" value="Elp3"/>
    <property type="match status" value="1"/>
</dbReference>
<dbReference type="OrthoDB" id="9806827at2"/>
<dbReference type="InterPro" id="IPR023862">
    <property type="entry name" value="CHP03960_rSAM"/>
</dbReference>
<dbReference type="InterPro" id="IPR006638">
    <property type="entry name" value="Elp3/MiaA/NifB-like_rSAM"/>
</dbReference>
<keyword evidence="3" id="KW-1185">Reference proteome</keyword>
<dbReference type="Gene3D" id="3.80.30.20">
    <property type="entry name" value="tm_1862 like domain"/>
    <property type="match status" value="1"/>
</dbReference>
<name>A0A4R2I0I7_9ACTN</name>
<dbReference type="InterPro" id="IPR023404">
    <property type="entry name" value="rSAM_horseshoe"/>
</dbReference>
<dbReference type="InterPro" id="IPR007197">
    <property type="entry name" value="rSAM"/>
</dbReference>
<dbReference type="CDD" id="cd01335">
    <property type="entry name" value="Radical_SAM"/>
    <property type="match status" value="1"/>
</dbReference>
<dbReference type="Pfam" id="PF19864">
    <property type="entry name" value="Radical_SAM_N2"/>
    <property type="match status" value="1"/>
</dbReference>
<proteinExistence type="predicted"/>
<evidence type="ECO:0000259" key="1">
    <source>
        <dbReference type="PROSITE" id="PS51918"/>
    </source>
</evidence>
<dbReference type="GO" id="GO:0003824">
    <property type="term" value="F:catalytic activity"/>
    <property type="evidence" value="ECO:0007669"/>
    <property type="project" value="InterPro"/>
</dbReference>
<dbReference type="SFLD" id="SFLDG01082">
    <property type="entry name" value="B12-binding_domain_containing"/>
    <property type="match status" value="1"/>
</dbReference>
<dbReference type="InterPro" id="IPR058240">
    <property type="entry name" value="rSAM_sf"/>
</dbReference>
<comment type="caution">
    <text evidence="2">The sequence shown here is derived from an EMBL/GenBank/DDBJ whole genome shotgun (WGS) entry which is preliminary data.</text>
</comment>
<dbReference type="EMBL" id="SLWN01000001">
    <property type="protein sequence ID" value="TCO35875.1"/>
    <property type="molecule type" value="Genomic_DNA"/>
</dbReference>
<evidence type="ECO:0000313" key="3">
    <source>
        <dbReference type="Proteomes" id="UP000294508"/>
    </source>
</evidence>
<protein>
    <submittedName>
        <fullName evidence="2">Radical SAM family uncharacterized protein</fullName>
    </submittedName>
</protein>
<sequence length="643" mass="71813">MTVESLFPRLEALLPGVQKPIQYVGGELNSVSKDWDSVSVRWALMYPDAYEVGLPNQGVQILYEVLNERDHLLAERTYSVWPDMEKVMRDNGIPQFTLDSHRPVRAFDVFGLSFSTELGYTNMLTALDLAGIPLYAVDRTDEDPIVLAGGHAAFNPEPIADFIDAAVLGDGEEIVLAISDVIREWKDEGSPGGRDEVLMRLAASGGVYIPKFFTVEYLADGRIKRVAPNRPGVPWRTAKHTVMDLDAWPYPKKPLVPLAETVHERFSVEIFRGCTRGCRFCQAGMITRPVRERSITTIGDMVENGLKQSGFEEVGLLSLSSADHSEIAEVAKGLGDRYEGSNVSLSLPSTRVDAFNITLANEFSRNGRRSGLTFAPEGGSDRMRKVINKMVSEEDLIRTVAAAYSHGWRQVKLYFMCGLPTETDEDVLAIADLAKRVIATGREVSGRNDIRCTVSIGGFVPKPHTPFQWASQLGVEETDARLAKLGAAIRSDKKYAKAIGFRYHDGKPGIIEGLLSRGDRRVGRIIEQVWRDGGRFDGWSEHFSYERWVESTETALADEPIDLAWYTTREREYAEVLPWDHLDSGLDRDWLWEDWQDSLEEDGAIEVEDCRWTPCFDCGVCPQMGTEIQIGPTGKKLLPLSVV</sequence>
<dbReference type="SUPFAM" id="SSF102114">
    <property type="entry name" value="Radical SAM enzymes"/>
    <property type="match status" value="1"/>
</dbReference>
<reference evidence="2 3" key="1">
    <citation type="journal article" date="2015" name="Stand. Genomic Sci.">
        <title>Genomic Encyclopedia of Bacterial and Archaeal Type Strains, Phase III: the genomes of soil and plant-associated and newly described type strains.</title>
        <authorList>
            <person name="Whitman W.B."/>
            <person name="Woyke T."/>
            <person name="Klenk H.P."/>
            <person name="Zhou Y."/>
            <person name="Lilburn T.G."/>
            <person name="Beck B.J."/>
            <person name="De Vos P."/>
            <person name="Vandamme P."/>
            <person name="Eisen J.A."/>
            <person name="Garrity G."/>
            <person name="Hugenholtz P."/>
            <person name="Kyrpides N.C."/>
        </authorList>
    </citation>
    <scope>NUCLEOTIDE SEQUENCE [LARGE SCALE GENOMIC DNA]</scope>
    <source>
        <strain evidence="2 3">VKM Ac-2572</strain>
    </source>
</reference>
<evidence type="ECO:0000313" key="2">
    <source>
        <dbReference type="EMBL" id="TCO35875.1"/>
    </source>
</evidence>
<dbReference type="GO" id="GO:0051536">
    <property type="term" value="F:iron-sulfur cluster binding"/>
    <property type="evidence" value="ECO:0007669"/>
    <property type="project" value="InterPro"/>
</dbReference>
<accession>A0A4R2I0I7</accession>
<dbReference type="RefSeq" id="WP_132207502.1">
    <property type="nucleotide sequence ID" value="NZ_SLWN01000001.1"/>
</dbReference>
<organism evidence="2 3">
    <name type="scientific">Kribbella steppae</name>
    <dbReference type="NCBI Taxonomy" id="2512223"/>
    <lineage>
        <taxon>Bacteria</taxon>
        <taxon>Bacillati</taxon>
        <taxon>Actinomycetota</taxon>
        <taxon>Actinomycetes</taxon>
        <taxon>Propionibacteriales</taxon>
        <taxon>Kribbellaceae</taxon>
        <taxon>Kribbella</taxon>
    </lineage>
</organism>